<reference evidence="2 3" key="1">
    <citation type="journal article" date="2020" name="bioRxiv">
        <title>Sequence and annotation of 42 cannabis genomes reveals extensive copy number variation in cannabinoid synthesis and pathogen resistance genes.</title>
        <authorList>
            <person name="Mckernan K.J."/>
            <person name="Helbert Y."/>
            <person name="Kane L.T."/>
            <person name="Ebling H."/>
            <person name="Zhang L."/>
            <person name="Liu B."/>
            <person name="Eaton Z."/>
            <person name="Mclaughlin S."/>
            <person name="Kingan S."/>
            <person name="Baybayan P."/>
            <person name="Concepcion G."/>
            <person name="Jordan M."/>
            <person name="Riva A."/>
            <person name="Barbazuk W."/>
            <person name="Harkins T."/>
        </authorList>
    </citation>
    <scope>NUCLEOTIDE SEQUENCE [LARGE SCALE GENOMIC DNA]</scope>
    <source>
        <strain evidence="3">cv. Jamaican Lion 4</strain>
        <tissue evidence="2">Leaf</tissue>
    </source>
</reference>
<feature type="domain" description="F-box" evidence="1">
    <location>
        <begin position="31"/>
        <end position="67"/>
    </location>
</feature>
<dbReference type="PANTHER" id="PTHR24414:SF23">
    <property type="entry name" value="F-BOX_KELCH-REPEAT PROTEIN SKIP6"/>
    <property type="match status" value="1"/>
</dbReference>
<dbReference type="SUPFAM" id="SSF117281">
    <property type="entry name" value="Kelch motif"/>
    <property type="match status" value="1"/>
</dbReference>
<dbReference type="EMBL" id="JAATIQ010000526">
    <property type="protein sequence ID" value="KAF4352526.1"/>
    <property type="molecule type" value="Genomic_DNA"/>
</dbReference>
<sequence length="182" mass="20318">MSRCYTRNLSFISNVSSYTSATTGCHHPKPPNDLALNILARVPRQYHLVLSAVSKSIRFTLSSPQLYTTRSLLNLTENLLYFKVFSTSLGCCENWFAIYQKPTVSADPICNGLLRFARLPSIPYKLHGHVEAVVGHNIYVIGGHYIDESDLSYLLLTCGYSIVALTHGSKVQALEYRASMLL</sequence>
<dbReference type="PROSITE" id="PS51257">
    <property type="entry name" value="PROKAR_LIPOPROTEIN"/>
    <property type="match status" value="1"/>
</dbReference>
<evidence type="ECO:0000313" key="2">
    <source>
        <dbReference type="EMBL" id="KAF4352526.1"/>
    </source>
</evidence>
<proteinExistence type="predicted"/>
<dbReference type="Pfam" id="PF00646">
    <property type="entry name" value="F-box"/>
    <property type="match status" value="1"/>
</dbReference>
<comment type="caution">
    <text evidence="2">The sequence shown here is derived from an EMBL/GenBank/DDBJ whole genome shotgun (WGS) entry which is preliminary data.</text>
</comment>
<keyword evidence="3" id="KW-1185">Reference proteome</keyword>
<name>A0A7J6E2K4_CANSA</name>
<dbReference type="Proteomes" id="UP000583929">
    <property type="component" value="Unassembled WGS sequence"/>
</dbReference>
<evidence type="ECO:0000259" key="1">
    <source>
        <dbReference type="Pfam" id="PF00646"/>
    </source>
</evidence>
<protein>
    <recommendedName>
        <fullName evidence="1">F-box domain-containing protein</fullName>
    </recommendedName>
</protein>
<organism evidence="2 3">
    <name type="scientific">Cannabis sativa</name>
    <name type="common">Hemp</name>
    <name type="synonym">Marijuana</name>
    <dbReference type="NCBI Taxonomy" id="3483"/>
    <lineage>
        <taxon>Eukaryota</taxon>
        <taxon>Viridiplantae</taxon>
        <taxon>Streptophyta</taxon>
        <taxon>Embryophyta</taxon>
        <taxon>Tracheophyta</taxon>
        <taxon>Spermatophyta</taxon>
        <taxon>Magnoliopsida</taxon>
        <taxon>eudicotyledons</taxon>
        <taxon>Gunneridae</taxon>
        <taxon>Pentapetalae</taxon>
        <taxon>rosids</taxon>
        <taxon>fabids</taxon>
        <taxon>Rosales</taxon>
        <taxon>Cannabaceae</taxon>
        <taxon>Cannabis</taxon>
    </lineage>
</organism>
<gene>
    <name evidence="2" type="ORF">G4B88_013356</name>
</gene>
<evidence type="ECO:0000313" key="3">
    <source>
        <dbReference type="Proteomes" id="UP000583929"/>
    </source>
</evidence>
<dbReference type="InterPro" id="IPR001810">
    <property type="entry name" value="F-box_dom"/>
</dbReference>
<dbReference type="PANTHER" id="PTHR24414">
    <property type="entry name" value="F-BOX/KELCH-REPEAT PROTEIN SKIP4"/>
    <property type="match status" value="1"/>
</dbReference>
<accession>A0A7J6E2K4</accession>
<dbReference type="InterPro" id="IPR015915">
    <property type="entry name" value="Kelch-typ_b-propeller"/>
</dbReference>
<dbReference type="InterPro" id="IPR050354">
    <property type="entry name" value="F-box/kelch-repeat_ARATH"/>
</dbReference>
<dbReference type="CDD" id="cd22152">
    <property type="entry name" value="F-box_AtAFR-like"/>
    <property type="match status" value="1"/>
</dbReference>
<dbReference type="AlphaFoldDB" id="A0A7J6E2K4"/>